<dbReference type="InterPro" id="IPR036770">
    <property type="entry name" value="Ankyrin_rpt-contain_sf"/>
</dbReference>
<reference evidence="15" key="1">
    <citation type="submission" date="2023-07" db="EMBL/GenBank/DDBJ databases">
        <title>Chromosome-level genome assembly of Artemia franciscana.</title>
        <authorList>
            <person name="Jo E."/>
        </authorList>
    </citation>
    <scope>NUCLEOTIDE SEQUENCE</scope>
    <source>
        <tissue evidence="15">Whole body</tissue>
    </source>
</reference>
<evidence type="ECO:0000256" key="8">
    <source>
        <dbReference type="ARBA" id="ARBA00023065"/>
    </source>
</evidence>
<dbReference type="Proteomes" id="UP001187531">
    <property type="component" value="Unassembled WGS sequence"/>
</dbReference>
<evidence type="ECO:0000256" key="2">
    <source>
        <dbReference type="ARBA" id="ARBA00022448"/>
    </source>
</evidence>
<dbReference type="GO" id="GO:0034703">
    <property type="term" value="C:cation channel complex"/>
    <property type="evidence" value="ECO:0007669"/>
    <property type="project" value="UniProtKB-ARBA"/>
</dbReference>
<keyword evidence="4 13" id="KW-0812">Transmembrane</keyword>
<evidence type="ECO:0000256" key="6">
    <source>
        <dbReference type="ARBA" id="ARBA00022989"/>
    </source>
</evidence>
<gene>
    <name evidence="15" type="ORF">QYM36_002554</name>
</gene>
<feature type="transmembrane region" description="Helical" evidence="13">
    <location>
        <begin position="673"/>
        <end position="697"/>
    </location>
</feature>
<organism evidence="15 16">
    <name type="scientific">Artemia franciscana</name>
    <name type="common">Brine shrimp</name>
    <name type="synonym">Artemia sanfranciscana</name>
    <dbReference type="NCBI Taxonomy" id="6661"/>
    <lineage>
        <taxon>Eukaryota</taxon>
        <taxon>Metazoa</taxon>
        <taxon>Ecdysozoa</taxon>
        <taxon>Arthropoda</taxon>
        <taxon>Crustacea</taxon>
        <taxon>Branchiopoda</taxon>
        <taxon>Anostraca</taxon>
        <taxon>Artemiidae</taxon>
        <taxon>Artemia</taxon>
    </lineage>
</organism>
<keyword evidence="2" id="KW-0813">Transport</keyword>
<dbReference type="InterPro" id="IPR052076">
    <property type="entry name" value="TRP_cation_channel"/>
</dbReference>
<keyword evidence="10" id="KW-0325">Glycoprotein</keyword>
<dbReference type="InterPro" id="IPR002110">
    <property type="entry name" value="Ankyrin_rpt"/>
</dbReference>
<dbReference type="PANTHER" id="PTHR47143">
    <property type="entry name" value="TRANSIENT RECEPTOR POTENTIAL CATION CHANNEL PROTEIN PAINLESS"/>
    <property type="match status" value="1"/>
</dbReference>
<keyword evidence="6 13" id="KW-1133">Transmembrane helix</keyword>
<dbReference type="PROSITE" id="PS50297">
    <property type="entry name" value="ANK_REP_REGION"/>
    <property type="match status" value="3"/>
</dbReference>
<evidence type="ECO:0000256" key="10">
    <source>
        <dbReference type="ARBA" id="ARBA00023180"/>
    </source>
</evidence>
<feature type="repeat" description="ANK" evidence="12">
    <location>
        <begin position="390"/>
        <end position="422"/>
    </location>
</feature>
<evidence type="ECO:0000313" key="16">
    <source>
        <dbReference type="Proteomes" id="UP001187531"/>
    </source>
</evidence>
<dbReference type="EMBL" id="JAVRJZ010000005">
    <property type="protein sequence ID" value="KAK2722035.1"/>
    <property type="molecule type" value="Genomic_DNA"/>
</dbReference>
<keyword evidence="9 13" id="KW-0472">Membrane</keyword>
<keyword evidence="3" id="KW-0716">Sensory transduction</keyword>
<dbReference type="SMART" id="SM00248">
    <property type="entry name" value="ANK"/>
    <property type="match status" value="6"/>
</dbReference>
<keyword evidence="11" id="KW-0407">Ion channel</keyword>
<dbReference type="GO" id="GO:0005216">
    <property type="term" value="F:monoatomic ion channel activity"/>
    <property type="evidence" value="ECO:0007669"/>
    <property type="project" value="InterPro"/>
</dbReference>
<sequence length="891" mass="101919">MSLDKSAAMRIIHRKVSKKNAEDLMYKNNVRAELESLADSVFRGHEVLVTLEDGNEERKAALCCELQCFYNSVINENEKQFFILSCLYYDNIALLCFCEPDLKVSIKSQEKEFSILEIAVKMNAINVVEELLKAIETEAAESVASCLSKEREKEILENRQYVKALLKTTALLGRQGLAFRGHDEGESSANQGNFVETVHLLTEINPDLMKNSRLQEQELQWGTTHKTIESSLIVIIEADNVRMLEIFKKYGFVSTIKLYGGQSLIHIAVQSFSEECLRLLTSENFNLDMLNMKGLTPLVEAARVGNIQAVKHLLHCDCNKYSQDECGRTVLHIATNFGLVEMVQEILETNFDLDIADHKKLTPLLIACGRGHHQIASILIQKGANINFCELYSPLHLAARGGHKKTISLLLQSGACLGSTDMFHETALDSLVKYSPESVSELKSVLDKCIFIGEGYNNDEQVILDFRPLFYAGDMRETSVILALVNLNQYELLSHPLCEAYIQLKWKSIPSWIMYSFVVVYVIYLLLLFILIDIRFVTQVPISEPIAGERVKIEKKAKTGLILSDNLTELNLDNVEFLVNVLLFLFTLTFLITEILQFVGDSYNYIRDFSNYLSMVTIALTLGICFTESSTVNTIYLASFTVLLASWEMLFVIAYIPGIGIYIQMFFKAVRNLLFFTLSFLSLISGFGLSLAVIFRTVQFSKFPFYFLTSYVMMGGDLDYKTLLFEEGDNHNKRQDDPTIYALFIILIAFILMVVVTLSNLLVGLAVSDTQDIYASAVAYHTAMRIRRLHVIEQALVYSRFYWLEQFKKKVFRKYLLFNDIPLVHNFCVDLQDKKWRKNVLSKDLHKRLRMQKKNYMVKLEKDRRNHGESETNEILKLLKDLYSKIEHKDT</sequence>
<dbReference type="Gene3D" id="1.25.40.20">
    <property type="entry name" value="Ankyrin repeat-containing domain"/>
    <property type="match status" value="1"/>
</dbReference>
<keyword evidence="7 12" id="KW-0040">ANK repeat</keyword>
<keyword evidence="8" id="KW-0406">Ion transport</keyword>
<evidence type="ECO:0000313" key="15">
    <source>
        <dbReference type="EMBL" id="KAK2722035.1"/>
    </source>
</evidence>
<feature type="transmembrane region" description="Helical" evidence="13">
    <location>
        <begin position="741"/>
        <end position="767"/>
    </location>
</feature>
<feature type="transmembrane region" description="Helical" evidence="13">
    <location>
        <begin position="512"/>
        <end position="532"/>
    </location>
</feature>
<feature type="transmembrane region" description="Helical" evidence="13">
    <location>
        <begin position="611"/>
        <end position="629"/>
    </location>
</feature>
<feature type="transmembrane region" description="Helical" evidence="13">
    <location>
        <begin position="635"/>
        <end position="661"/>
    </location>
</feature>
<evidence type="ECO:0000256" key="3">
    <source>
        <dbReference type="ARBA" id="ARBA00022606"/>
    </source>
</evidence>
<keyword evidence="5" id="KW-0677">Repeat</keyword>
<feature type="transmembrane region" description="Helical" evidence="13">
    <location>
        <begin position="577"/>
        <end position="599"/>
    </location>
</feature>
<feature type="repeat" description="ANK" evidence="12">
    <location>
        <begin position="326"/>
        <end position="358"/>
    </location>
</feature>
<evidence type="ECO:0000256" key="11">
    <source>
        <dbReference type="ARBA" id="ARBA00023303"/>
    </source>
</evidence>
<evidence type="ECO:0000256" key="9">
    <source>
        <dbReference type="ARBA" id="ARBA00023136"/>
    </source>
</evidence>
<dbReference type="Pfam" id="PF00520">
    <property type="entry name" value="Ion_trans"/>
    <property type="match status" value="1"/>
</dbReference>
<evidence type="ECO:0000256" key="5">
    <source>
        <dbReference type="ARBA" id="ARBA00022737"/>
    </source>
</evidence>
<comment type="caution">
    <text evidence="15">The sequence shown here is derived from an EMBL/GenBank/DDBJ whole genome shotgun (WGS) entry which is preliminary data.</text>
</comment>
<dbReference type="Pfam" id="PF00023">
    <property type="entry name" value="Ank"/>
    <property type="match status" value="1"/>
</dbReference>
<dbReference type="InterPro" id="IPR005821">
    <property type="entry name" value="Ion_trans_dom"/>
</dbReference>
<dbReference type="AlphaFoldDB" id="A0AA88I1B7"/>
<evidence type="ECO:0000256" key="7">
    <source>
        <dbReference type="ARBA" id="ARBA00023043"/>
    </source>
</evidence>
<evidence type="ECO:0000256" key="1">
    <source>
        <dbReference type="ARBA" id="ARBA00004141"/>
    </source>
</evidence>
<proteinExistence type="predicted"/>
<comment type="subcellular location">
    <subcellularLocation>
        <location evidence="1">Membrane</location>
        <topology evidence="1">Multi-pass membrane protein</topology>
    </subcellularLocation>
</comment>
<evidence type="ECO:0000256" key="4">
    <source>
        <dbReference type="ARBA" id="ARBA00022692"/>
    </source>
</evidence>
<dbReference type="Pfam" id="PF12796">
    <property type="entry name" value="Ank_2"/>
    <property type="match status" value="1"/>
</dbReference>
<feature type="domain" description="Ion transport" evidence="14">
    <location>
        <begin position="577"/>
        <end position="776"/>
    </location>
</feature>
<dbReference type="PROSITE" id="PS50088">
    <property type="entry name" value="ANK_REPEAT"/>
    <property type="match status" value="3"/>
</dbReference>
<evidence type="ECO:0000259" key="14">
    <source>
        <dbReference type="Pfam" id="PF00520"/>
    </source>
</evidence>
<dbReference type="SUPFAM" id="SSF48403">
    <property type="entry name" value="Ankyrin repeat"/>
    <property type="match status" value="1"/>
</dbReference>
<feature type="repeat" description="ANK" evidence="12">
    <location>
        <begin position="359"/>
        <end position="391"/>
    </location>
</feature>
<evidence type="ECO:0000256" key="13">
    <source>
        <dbReference type="SAM" id="Phobius"/>
    </source>
</evidence>
<accession>A0AA88I1B7</accession>
<protein>
    <recommendedName>
        <fullName evidence="14">Ion transport domain-containing protein</fullName>
    </recommendedName>
</protein>
<keyword evidence="16" id="KW-1185">Reference proteome</keyword>
<name>A0AA88I1B7_ARTSF</name>
<dbReference type="PANTHER" id="PTHR47143:SF1">
    <property type="entry name" value="ION_TRANS DOMAIN-CONTAINING PROTEIN"/>
    <property type="match status" value="1"/>
</dbReference>
<evidence type="ECO:0000256" key="12">
    <source>
        <dbReference type="PROSITE-ProRule" id="PRU00023"/>
    </source>
</evidence>